<dbReference type="PROSITE" id="PS01124">
    <property type="entry name" value="HTH_ARAC_FAMILY_2"/>
    <property type="match status" value="1"/>
</dbReference>
<protein>
    <submittedName>
        <fullName evidence="5">Helix-turn-helix transcriptional regulator</fullName>
    </submittedName>
</protein>
<sequence length="273" mass="31421">METIVDATNKGILRADAGMRRFSLTRYAPSADLAFFVKHYWVVRWDLRGQEPYRQVNLSFPNVNLSFERETSGTYSGVYGIPSASSSRLLQGEGTVLGVKFQPGGFYPYRKQPISQLTDTRIGFREAFGIEPDTLEKQICALDDGEQMAQVTDRFLRSRLPDRDPNVELATRIVQTVIDDRELVKVDDLARQFGLHVRTLQRLFHRYVGVSPKWVIQRFRLQEAAERMEQGDIPDWAKLTQDLGFYDQAHFIKCFKAMIGRSPEAYIEDVRQS</sequence>
<dbReference type="GO" id="GO:0003700">
    <property type="term" value="F:DNA-binding transcription factor activity"/>
    <property type="evidence" value="ECO:0007669"/>
    <property type="project" value="InterPro"/>
</dbReference>
<evidence type="ECO:0000256" key="2">
    <source>
        <dbReference type="ARBA" id="ARBA00023125"/>
    </source>
</evidence>
<dbReference type="InterPro" id="IPR009057">
    <property type="entry name" value="Homeodomain-like_sf"/>
</dbReference>
<keyword evidence="2" id="KW-0238">DNA-binding</keyword>
<dbReference type="SMART" id="SM00342">
    <property type="entry name" value="HTH_ARAC"/>
    <property type="match status" value="1"/>
</dbReference>
<evidence type="ECO:0000313" key="5">
    <source>
        <dbReference type="EMBL" id="MBB6670527.1"/>
    </source>
</evidence>
<feature type="domain" description="HTH araC/xylS-type" evidence="4">
    <location>
        <begin position="168"/>
        <end position="269"/>
    </location>
</feature>
<gene>
    <name evidence="5" type="ORF">H7C19_07480</name>
</gene>
<dbReference type="Pfam" id="PF20240">
    <property type="entry name" value="DUF6597"/>
    <property type="match status" value="1"/>
</dbReference>
<dbReference type="InterPro" id="IPR018060">
    <property type="entry name" value="HTH_AraC"/>
</dbReference>
<evidence type="ECO:0000313" key="6">
    <source>
        <dbReference type="Proteomes" id="UP000547209"/>
    </source>
</evidence>
<dbReference type="InterPro" id="IPR050204">
    <property type="entry name" value="AraC_XylS_family_regulators"/>
</dbReference>
<dbReference type="SUPFAM" id="SSF46689">
    <property type="entry name" value="Homeodomain-like"/>
    <property type="match status" value="1"/>
</dbReference>
<dbReference type="Gene3D" id="1.10.10.60">
    <property type="entry name" value="Homeodomain-like"/>
    <property type="match status" value="1"/>
</dbReference>
<accession>A0A7X0RN09</accession>
<evidence type="ECO:0000256" key="1">
    <source>
        <dbReference type="ARBA" id="ARBA00023015"/>
    </source>
</evidence>
<comment type="caution">
    <text evidence="5">The sequence shown here is derived from an EMBL/GenBank/DDBJ whole genome shotgun (WGS) entry which is preliminary data.</text>
</comment>
<dbReference type="Pfam" id="PF12833">
    <property type="entry name" value="HTH_18"/>
    <property type="match status" value="1"/>
</dbReference>
<dbReference type="RefSeq" id="WP_185141966.1">
    <property type="nucleotide sequence ID" value="NZ_JACJVP010000008.1"/>
</dbReference>
<reference evidence="5 6" key="1">
    <citation type="submission" date="2020-08" db="EMBL/GenBank/DDBJ databases">
        <title>Cohnella phylogeny.</title>
        <authorList>
            <person name="Dunlap C."/>
        </authorList>
    </citation>
    <scope>NUCLEOTIDE SEQUENCE [LARGE SCALE GENOMIC DNA]</scope>
    <source>
        <strain evidence="5 6">DSM 28246</strain>
    </source>
</reference>
<name>A0A7X0RN09_9BACL</name>
<evidence type="ECO:0000259" key="4">
    <source>
        <dbReference type="PROSITE" id="PS01124"/>
    </source>
</evidence>
<dbReference type="PANTHER" id="PTHR46796">
    <property type="entry name" value="HTH-TYPE TRANSCRIPTIONAL ACTIVATOR RHAS-RELATED"/>
    <property type="match status" value="1"/>
</dbReference>
<dbReference type="PANTHER" id="PTHR46796:SF13">
    <property type="entry name" value="HTH-TYPE TRANSCRIPTIONAL ACTIVATOR RHAS"/>
    <property type="match status" value="1"/>
</dbReference>
<evidence type="ECO:0000256" key="3">
    <source>
        <dbReference type="ARBA" id="ARBA00023163"/>
    </source>
</evidence>
<dbReference type="Proteomes" id="UP000547209">
    <property type="component" value="Unassembled WGS sequence"/>
</dbReference>
<dbReference type="InterPro" id="IPR046532">
    <property type="entry name" value="DUF6597"/>
</dbReference>
<dbReference type="AlphaFoldDB" id="A0A7X0RN09"/>
<dbReference type="EMBL" id="JACJVP010000008">
    <property type="protein sequence ID" value="MBB6670527.1"/>
    <property type="molecule type" value="Genomic_DNA"/>
</dbReference>
<keyword evidence="3" id="KW-0804">Transcription</keyword>
<keyword evidence="6" id="KW-1185">Reference proteome</keyword>
<proteinExistence type="predicted"/>
<keyword evidence="1" id="KW-0805">Transcription regulation</keyword>
<dbReference type="GO" id="GO:0043565">
    <property type="term" value="F:sequence-specific DNA binding"/>
    <property type="evidence" value="ECO:0007669"/>
    <property type="project" value="InterPro"/>
</dbReference>
<organism evidence="5 6">
    <name type="scientific">Cohnella nanjingensis</name>
    <dbReference type="NCBI Taxonomy" id="1387779"/>
    <lineage>
        <taxon>Bacteria</taxon>
        <taxon>Bacillati</taxon>
        <taxon>Bacillota</taxon>
        <taxon>Bacilli</taxon>
        <taxon>Bacillales</taxon>
        <taxon>Paenibacillaceae</taxon>
        <taxon>Cohnella</taxon>
    </lineage>
</organism>